<dbReference type="NCBIfam" id="TIGR04371">
    <property type="entry name" value="methyltran_NanM"/>
    <property type="match status" value="1"/>
</dbReference>
<dbReference type="STRING" id="1218598.LEP1GSC060_1571"/>
<keyword evidence="2" id="KW-1185">Reference proteome</keyword>
<organism evidence="1 2">
    <name type="scientific">Leptospira weilii serovar Ranarum str. ICFT</name>
    <dbReference type="NCBI Taxonomy" id="1218598"/>
    <lineage>
        <taxon>Bacteria</taxon>
        <taxon>Pseudomonadati</taxon>
        <taxon>Spirochaetota</taxon>
        <taxon>Spirochaetia</taxon>
        <taxon>Leptospirales</taxon>
        <taxon>Leptospiraceae</taxon>
        <taxon>Leptospira</taxon>
    </lineage>
</organism>
<dbReference type="AlphaFoldDB" id="N1WBS9"/>
<gene>
    <name evidence="1" type="ORF">LEP1GSC060_1571</name>
</gene>
<dbReference type="InterPro" id="IPR029063">
    <property type="entry name" value="SAM-dependent_MTases_sf"/>
</dbReference>
<reference evidence="1" key="1">
    <citation type="submission" date="2013-03" db="EMBL/GenBank/DDBJ databases">
        <authorList>
            <person name="Harkins D.M."/>
            <person name="Durkin A.S."/>
            <person name="Brinkac L.M."/>
            <person name="Haft D.H."/>
            <person name="Selengut J.D."/>
            <person name="Sanka R."/>
            <person name="DePew J."/>
            <person name="Purushe J."/>
            <person name="Hartskeerl R.A."/>
            <person name="Ahmed A."/>
            <person name="van der Linden H."/>
            <person name="Goris M.G.A."/>
            <person name="Vinetz J.M."/>
            <person name="Sutton G.G."/>
            <person name="Nierman W.C."/>
            <person name="Fouts D.E."/>
        </authorList>
    </citation>
    <scope>NUCLEOTIDE SEQUENCE [LARGE SCALE GENOMIC DNA]</scope>
    <source>
        <strain evidence="1">ICFT</strain>
    </source>
</reference>
<sequence length="307" mass="35276">MEISNLWKNLVESKFQNINNDFLDSFRMPGSANNCLAVWDPFDPTMRFFKFLLLNGCNSKSNSFFIKYNKLGDVNLGSPIFITIEREDLGVVSEINMDHFFSVGEFEFLEASLPLESCQNILEIGAGFGRTCQGLIKLSNSIKSYTIIDLPEMLNLSSAYLKKVLSDEEFKKVEFISAENIGSIKNKDLVINIDSFQEMPRKTIECYMEQIVSKAKYFYSKNPIGKYSPESIGLKSDISKPMPEVFSLGLSTQLIDIFNERELRQARKQHIESFKPSKFFVVLHDCPMDIFSYYHHVIYKNVNTDIL</sequence>
<dbReference type="SUPFAM" id="SSF53335">
    <property type="entry name" value="S-adenosyl-L-methionine-dependent methyltransferases"/>
    <property type="match status" value="1"/>
</dbReference>
<dbReference type="Proteomes" id="UP000012313">
    <property type="component" value="Unassembled WGS sequence"/>
</dbReference>
<comment type="caution">
    <text evidence="1">The sequence shown here is derived from an EMBL/GenBank/DDBJ whole genome shotgun (WGS) entry which is preliminary data.</text>
</comment>
<accession>N1WBS9</accession>
<evidence type="ECO:0000313" key="1">
    <source>
        <dbReference type="EMBL" id="EMY76375.1"/>
    </source>
</evidence>
<dbReference type="RefSeq" id="WP_003009939.1">
    <property type="nucleotide sequence ID" value="NZ_AOHC02000052.1"/>
</dbReference>
<name>N1WBS9_9LEPT</name>
<dbReference type="GO" id="GO:0032259">
    <property type="term" value="P:methylation"/>
    <property type="evidence" value="ECO:0007669"/>
    <property type="project" value="UniProtKB-KW"/>
</dbReference>
<dbReference type="EMBL" id="AOHC02000052">
    <property type="protein sequence ID" value="EMY76375.1"/>
    <property type="molecule type" value="Genomic_DNA"/>
</dbReference>
<evidence type="ECO:0000313" key="2">
    <source>
        <dbReference type="Proteomes" id="UP000012313"/>
    </source>
</evidence>
<dbReference type="OrthoDB" id="5328730at2"/>
<proteinExistence type="predicted"/>
<protein>
    <submittedName>
        <fullName evidence="1">Sugar O-methyltransferase domain protein</fullName>
    </submittedName>
</protein>
<dbReference type="GO" id="GO:0008168">
    <property type="term" value="F:methyltransferase activity"/>
    <property type="evidence" value="ECO:0007669"/>
    <property type="project" value="UniProtKB-KW"/>
</dbReference>
<dbReference type="InterPro" id="IPR030807">
    <property type="entry name" value="Methyltran_NanM"/>
</dbReference>